<evidence type="ECO:0000256" key="2">
    <source>
        <dbReference type="ARBA" id="ARBA00006375"/>
    </source>
</evidence>
<evidence type="ECO:0000313" key="11">
    <source>
        <dbReference type="EMBL" id="KAK9867517.1"/>
    </source>
</evidence>
<name>A0AAW1TF00_9CHLO</name>
<proteinExistence type="inferred from homology"/>
<dbReference type="Proteomes" id="UP001485043">
    <property type="component" value="Unassembled WGS sequence"/>
</dbReference>
<feature type="transmembrane region" description="Helical" evidence="10">
    <location>
        <begin position="226"/>
        <end position="248"/>
    </location>
</feature>
<evidence type="ECO:0000313" key="12">
    <source>
        <dbReference type="Proteomes" id="UP001485043"/>
    </source>
</evidence>
<comment type="similarity">
    <text evidence="2 9">Belongs to the mitochondrial carrier (TC 2.A.29) family.</text>
</comment>
<evidence type="ECO:0000256" key="1">
    <source>
        <dbReference type="ARBA" id="ARBA00004141"/>
    </source>
</evidence>
<keyword evidence="12" id="KW-1185">Reference proteome</keyword>
<dbReference type="AlphaFoldDB" id="A0AAW1TF00"/>
<dbReference type="SUPFAM" id="SSF103506">
    <property type="entry name" value="Mitochondrial carrier"/>
    <property type="match status" value="1"/>
</dbReference>
<keyword evidence="4 8" id="KW-0812">Transmembrane</keyword>
<dbReference type="PROSITE" id="PS50920">
    <property type="entry name" value="SOLCAR"/>
    <property type="match status" value="3"/>
</dbReference>
<organism evidence="11 12">
    <name type="scientific">Apatococcus fuscideae</name>
    <dbReference type="NCBI Taxonomy" id="2026836"/>
    <lineage>
        <taxon>Eukaryota</taxon>
        <taxon>Viridiplantae</taxon>
        <taxon>Chlorophyta</taxon>
        <taxon>core chlorophytes</taxon>
        <taxon>Trebouxiophyceae</taxon>
        <taxon>Chlorellales</taxon>
        <taxon>Chlorellaceae</taxon>
        <taxon>Apatococcus</taxon>
    </lineage>
</organism>
<comment type="caution">
    <text evidence="11">The sequence shown here is derived from an EMBL/GenBank/DDBJ whole genome shotgun (WGS) entry which is preliminary data.</text>
</comment>
<dbReference type="EMBL" id="JALJOV010000082">
    <property type="protein sequence ID" value="KAK9867517.1"/>
    <property type="molecule type" value="Genomic_DNA"/>
</dbReference>
<keyword evidence="5" id="KW-0677">Repeat</keyword>
<dbReference type="Gene3D" id="1.50.40.10">
    <property type="entry name" value="Mitochondrial carrier domain"/>
    <property type="match status" value="1"/>
</dbReference>
<evidence type="ECO:0000256" key="3">
    <source>
        <dbReference type="ARBA" id="ARBA00022448"/>
    </source>
</evidence>
<dbReference type="PANTHER" id="PTHR45683">
    <property type="entry name" value="MITOCHONDRIAL NICOTINAMIDE ADENINE DINUCLEOTIDE TRANSPORTER 1-RELATED-RELATED"/>
    <property type="match status" value="1"/>
</dbReference>
<feature type="repeat" description="Solcar" evidence="8">
    <location>
        <begin position="3"/>
        <end position="100"/>
    </location>
</feature>
<keyword evidence="6 10" id="KW-1133">Transmembrane helix</keyword>
<feature type="transmembrane region" description="Helical" evidence="10">
    <location>
        <begin position="12"/>
        <end position="35"/>
    </location>
</feature>
<dbReference type="GO" id="GO:0055085">
    <property type="term" value="P:transmembrane transport"/>
    <property type="evidence" value="ECO:0007669"/>
    <property type="project" value="InterPro"/>
</dbReference>
<evidence type="ECO:0000256" key="6">
    <source>
        <dbReference type="ARBA" id="ARBA00022989"/>
    </source>
</evidence>
<evidence type="ECO:0000256" key="7">
    <source>
        <dbReference type="ARBA" id="ARBA00023136"/>
    </source>
</evidence>
<comment type="subcellular location">
    <subcellularLocation>
        <location evidence="1">Membrane</location>
        <topology evidence="1">Multi-pass membrane protein</topology>
    </subcellularLocation>
</comment>
<protein>
    <submittedName>
        <fullName evidence="11">Uncharacterized protein</fullName>
    </submittedName>
</protein>
<dbReference type="InterPro" id="IPR044712">
    <property type="entry name" value="SLC25A32-like"/>
</dbReference>
<sequence length="330" mass="35496">MASNAAVEGLSGAAGGIIALVATYPLMTISTVQAVRSKQAQQKLPVSETPPPKTGTFSDLAEVVREHGWAGLYRGLQASLLGTAVSQGIYFYFYSQLRQLVVARQQHLLAEEAISQDIGLASSLAVAFLAGCGNVLLTNPIWVVATRMQALQKKAEDGQASKPAGPVSVARDIWTESGILGFWKGCLPSLIMVSNPTVNYMFYEWLLARLATWEIKRSGKARKPSALQVFAVSALAKLGATVCTYPLLLVKARLQSAGKHSQLDRQYTGTADAIQRIWKTEGFLGFYSGMRAKIVQSILAAALLMAIKEELTASMREALQAPVVLKPVVT</sequence>
<keyword evidence="3 9" id="KW-0813">Transport</keyword>
<dbReference type="GO" id="GO:0006862">
    <property type="term" value="P:nucleotide transport"/>
    <property type="evidence" value="ECO:0007669"/>
    <property type="project" value="InterPro"/>
</dbReference>
<dbReference type="InterPro" id="IPR023395">
    <property type="entry name" value="MCP_dom_sf"/>
</dbReference>
<evidence type="ECO:0000256" key="9">
    <source>
        <dbReference type="RuleBase" id="RU000488"/>
    </source>
</evidence>
<dbReference type="GO" id="GO:0016020">
    <property type="term" value="C:membrane"/>
    <property type="evidence" value="ECO:0007669"/>
    <property type="project" value="UniProtKB-SubCell"/>
</dbReference>
<dbReference type="InterPro" id="IPR018108">
    <property type="entry name" value="MCP_transmembrane"/>
</dbReference>
<evidence type="ECO:0000256" key="5">
    <source>
        <dbReference type="ARBA" id="ARBA00022737"/>
    </source>
</evidence>
<feature type="repeat" description="Solcar" evidence="8">
    <location>
        <begin position="224"/>
        <end position="314"/>
    </location>
</feature>
<reference evidence="11 12" key="1">
    <citation type="journal article" date="2024" name="Nat. Commun.">
        <title>Phylogenomics reveals the evolutionary origins of lichenization in chlorophyte algae.</title>
        <authorList>
            <person name="Puginier C."/>
            <person name="Libourel C."/>
            <person name="Otte J."/>
            <person name="Skaloud P."/>
            <person name="Haon M."/>
            <person name="Grisel S."/>
            <person name="Petersen M."/>
            <person name="Berrin J.G."/>
            <person name="Delaux P.M."/>
            <person name="Dal Grande F."/>
            <person name="Keller J."/>
        </authorList>
    </citation>
    <scope>NUCLEOTIDE SEQUENCE [LARGE SCALE GENOMIC DNA]</scope>
    <source>
        <strain evidence="11 12">SAG 2523</strain>
    </source>
</reference>
<evidence type="ECO:0000256" key="10">
    <source>
        <dbReference type="SAM" id="Phobius"/>
    </source>
</evidence>
<keyword evidence="7 8" id="KW-0472">Membrane</keyword>
<evidence type="ECO:0000256" key="4">
    <source>
        <dbReference type="ARBA" id="ARBA00022692"/>
    </source>
</evidence>
<gene>
    <name evidence="11" type="ORF">WJX84_004107</name>
</gene>
<evidence type="ECO:0000256" key="8">
    <source>
        <dbReference type="PROSITE-ProRule" id="PRU00282"/>
    </source>
</evidence>
<feature type="repeat" description="Solcar" evidence="8">
    <location>
        <begin position="118"/>
        <end position="209"/>
    </location>
</feature>
<dbReference type="Pfam" id="PF00153">
    <property type="entry name" value="Mito_carr"/>
    <property type="match status" value="3"/>
</dbReference>
<accession>A0AAW1TF00</accession>